<gene>
    <name evidence="1" type="ORF">HINF_LOCUS29391</name>
    <name evidence="2" type="ORF">HINF_LOCUS32248</name>
</gene>
<proteinExistence type="predicted"/>
<evidence type="ECO:0000313" key="3">
    <source>
        <dbReference type="Proteomes" id="UP001642409"/>
    </source>
</evidence>
<dbReference type="EMBL" id="CATOUU010000695">
    <property type="protein sequence ID" value="CAI9941746.1"/>
    <property type="molecule type" value="Genomic_DNA"/>
</dbReference>
<organism evidence="1">
    <name type="scientific">Hexamita inflata</name>
    <dbReference type="NCBI Taxonomy" id="28002"/>
    <lineage>
        <taxon>Eukaryota</taxon>
        <taxon>Metamonada</taxon>
        <taxon>Diplomonadida</taxon>
        <taxon>Hexamitidae</taxon>
        <taxon>Hexamitinae</taxon>
        <taxon>Hexamita</taxon>
    </lineage>
</organism>
<reference evidence="1" key="1">
    <citation type="submission" date="2023-06" db="EMBL/GenBank/DDBJ databases">
        <authorList>
            <person name="Kurt Z."/>
        </authorList>
    </citation>
    <scope>NUCLEOTIDE SEQUENCE</scope>
</reference>
<reference evidence="2 3" key="2">
    <citation type="submission" date="2024-07" db="EMBL/GenBank/DDBJ databases">
        <authorList>
            <person name="Akdeniz Z."/>
        </authorList>
    </citation>
    <scope>NUCLEOTIDE SEQUENCE [LARGE SCALE GENOMIC DNA]</scope>
</reference>
<sequence length="1448" mass="169327">MEIRYLQYAEATLVIQENCQLVRYRCQYNAGQQEIKGIYADQTITVNMGDAIQQHVDEPFPHISCAVSARKFQGAKADLRFPSEATLVIIDRSYDKPRPNNVFDKLAGIYGKYVLVLEVPYKCLLEYFIFTQQYQIFNEPFLSKQVVSQTITPQFVELHSQKIHLFFSSNISDRLKLQVFKQLSHMNEFYDYPFVKPFRIMKKVDPTNLKDVCMYITSRFKRNEPFDRPELIQHMKHLIQDANTWIVENTELRGMIGIICAYLAITPFDRLNGDFDNDRIVLYTYFIMSNDLELFEKLIEYRGYIILSILNDMPGFGLYFFNKQCFQSYDSIQQFIALPIRKSTGNPKTTQFVDPTEEIQKMQLRFEFKFIEVVFNKVKEWSIAPNFRNIRSVVKLIDALLHSYRIQELYYFVILCTIQWINFIYNQLTDLQNMEIRDCQRCSGAILALFQEYIAINDPAIVELLSLFVYAVYQLCQQQIIKKQTFTIKDKTLPLNFEGNQAVFCYMDDQYEFRAVQNLHILAEPGQLQVFSSSNLVSMKQDSLQTKIVSQATSVASSPRRLRAKSLQQFVHEKSCPYCEESLARVLKKILLLNPKPDSYYFDSCLQKRNCLYCLGQAYFMRDEQEIHQIVNKQPVLSAPIEFSDEKMYKNYITYFINVDNSIEQLRNLYDFKMPINKIVDDIKQHRENVKRLLNVHGSIIYDLNDVSEIVDFLKKDVDTLDFSKVDELIKYKIDVDNLQQYDAFMNPKEQNKAATQKANYQSVENFKKFREQQQKVAMGDSSSNEKFKATQDQYTGIRVYVVESISIESAMVSMLRVWLKGPWNIKAQVQQQVKQQEIDAYTVFYKNEQIFGRPLGLPSQMSIFKNAQPNQRCECHFVTQLQMLLNMQQRCKKQFIYYIKTFDGNSLRKYQAQFSNQLLLQMLSQTLLKFPINYLSQIHATQFYENTICLLIQAVKLNEHNNITTKIVNQLQEAINDYSDEPFTSNWFKDSFKSQRNKGLHELSQQQLDQRVPAWPEQFELNMQQENFTANGLGYVPAFLRFLSKFRSLAFDFDEIQMVKSVFYQFQQFKTKSKVTVVQRYKTTRTSLQSLTVAALLGRQSDILRKMILNRDSTGMMTVKHLSNDTIQMLLNNGELGLMCDWLNETYDDVLKYLNTRKYQAADYQEYVKSLMVQNSTSVQKQYYLKHKLQEYYFNSMVQINVSVDMVFGALSESNSIMIAPVLMKIASIKRNLTGDSLFCQLQARAIIQLKVLLSMELKVRTKNIIESMQFCNRKLIPLVTKVEQVKQIQLQTDVKLLITENLNVEKMNLISSLGYEKMATNIDFTRGMLNYRGINLPISIKAQMYDSSFHLSNCQVIIDADSLQNKKRRVNCIIADHQMYIYHGKQLDIFVGAISLVGATVCIAEQQNKEKFIALTTKFPRLRNYTIYTDDNADELFISILSALMK</sequence>
<protein>
    <submittedName>
        <fullName evidence="1">Uncharacterized protein</fullName>
    </submittedName>
</protein>
<dbReference type="EMBL" id="CAXDID020000109">
    <property type="protein sequence ID" value="CAL6029346.1"/>
    <property type="molecule type" value="Genomic_DNA"/>
</dbReference>
<comment type="caution">
    <text evidence="1">The sequence shown here is derived from an EMBL/GenBank/DDBJ whole genome shotgun (WGS) entry which is preliminary data.</text>
</comment>
<name>A0AA86PLR4_9EUKA</name>
<accession>A0AA86PLR4</accession>
<dbReference type="Proteomes" id="UP001642409">
    <property type="component" value="Unassembled WGS sequence"/>
</dbReference>
<evidence type="ECO:0000313" key="2">
    <source>
        <dbReference type="EMBL" id="CAL6029346.1"/>
    </source>
</evidence>
<keyword evidence="3" id="KW-1185">Reference proteome</keyword>
<evidence type="ECO:0000313" key="1">
    <source>
        <dbReference type="EMBL" id="CAI9941746.1"/>
    </source>
</evidence>